<sequence>MDRPCALITGATAGLGAEFANQLAASGHDLVLVARNAERLKQRAVQLTERYGVDVQVIPADLTDPAGLAKVEARVRAAERPVSILVNNAGYGLLGQFERNSVEQEEHHLALHVRATLRLMHAALQQMLPRRAGTILNVASVAGFTPRGSYGAAKAWVLSFSRWANWYYKSRGVQVSAVAPGFVHTEFHSRMGARKEQIPGFLWLDAPRVVRTALDDARRGKAVSVPSLRYKLIVAFTKMLPTSLVAAGSLTARPTD</sequence>
<dbReference type="SUPFAM" id="SSF51735">
    <property type="entry name" value="NAD(P)-binding Rossmann-fold domains"/>
    <property type="match status" value="1"/>
</dbReference>
<protein>
    <submittedName>
        <fullName evidence="4">SDR family NAD(P)-dependent oxidoreductase</fullName>
        <ecNumber evidence="4">1.-.-.-</ecNumber>
    </submittedName>
</protein>
<dbReference type="PRINTS" id="PR00080">
    <property type="entry name" value="SDRFAMILY"/>
</dbReference>
<dbReference type="RefSeq" id="WP_386675996.1">
    <property type="nucleotide sequence ID" value="NZ_JBHLTG010000011.1"/>
</dbReference>
<evidence type="ECO:0000256" key="2">
    <source>
        <dbReference type="ARBA" id="ARBA00023002"/>
    </source>
</evidence>
<gene>
    <name evidence="4" type="ORF">ACFFGH_30595</name>
</gene>
<comment type="similarity">
    <text evidence="1 3">Belongs to the short-chain dehydrogenases/reductases (SDR) family.</text>
</comment>
<evidence type="ECO:0000256" key="3">
    <source>
        <dbReference type="RuleBase" id="RU000363"/>
    </source>
</evidence>
<accession>A0ABV6RZ11</accession>
<organism evidence="4 5">
    <name type="scientific">Lysobacter korlensis</name>
    <dbReference type="NCBI Taxonomy" id="553636"/>
    <lineage>
        <taxon>Bacteria</taxon>
        <taxon>Pseudomonadati</taxon>
        <taxon>Pseudomonadota</taxon>
        <taxon>Gammaproteobacteria</taxon>
        <taxon>Lysobacterales</taxon>
        <taxon>Lysobacteraceae</taxon>
        <taxon>Lysobacter</taxon>
    </lineage>
</organism>
<dbReference type="InterPro" id="IPR002347">
    <property type="entry name" value="SDR_fam"/>
</dbReference>
<reference evidence="4 5" key="1">
    <citation type="submission" date="2024-09" db="EMBL/GenBank/DDBJ databases">
        <authorList>
            <person name="Sun Q."/>
            <person name="Mori K."/>
        </authorList>
    </citation>
    <scope>NUCLEOTIDE SEQUENCE [LARGE SCALE GENOMIC DNA]</scope>
    <source>
        <strain evidence="4 5">KCTC 23076</strain>
    </source>
</reference>
<dbReference type="PANTHER" id="PTHR44196:SF2">
    <property type="entry name" value="SHORT-CHAIN DEHYDROGENASE-RELATED"/>
    <property type="match status" value="1"/>
</dbReference>
<dbReference type="EMBL" id="JBHLTG010000011">
    <property type="protein sequence ID" value="MFC0682202.1"/>
    <property type="molecule type" value="Genomic_DNA"/>
</dbReference>
<evidence type="ECO:0000256" key="1">
    <source>
        <dbReference type="ARBA" id="ARBA00006484"/>
    </source>
</evidence>
<keyword evidence="2 4" id="KW-0560">Oxidoreductase</keyword>
<evidence type="ECO:0000313" key="4">
    <source>
        <dbReference type="EMBL" id="MFC0682202.1"/>
    </source>
</evidence>
<dbReference type="InterPro" id="IPR036291">
    <property type="entry name" value="NAD(P)-bd_dom_sf"/>
</dbReference>
<dbReference type="PRINTS" id="PR00081">
    <property type="entry name" value="GDHRDH"/>
</dbReference>
<comment type="caution">
    <text evidence="4">The sequence shown here is derived from an EMBL/GenBank/DDBJ whole genome shotgun (WGS) entry which is preliminary data.</text>
</comment>
<keyword evidence="5" id="KW-1185">Reference proteome</keyword>
<evidence type="ECO:0000313" key="5">
    <source>
        <dbReference type="Proteomes" id="UP001589896"/>
    </source>
</evidence>
<name>A0ABV6RZ11_9GAMM</name>
<dbReference type="Proteomes" id="UP001589896">
    <property type="component" value="Unassembled WGS sequence"/>
</dbReference>
<dbReference type="PIRSF" id="PIRSF000126">
    <property type="entry name" value="11-beta-HSD1"/>
    <property type="match status" value="1"/>
</dbReference>
<dbReference type="CDD" id="cd05233">
    <property type="entry name" value="SDR_c"/>
    <property type="match status" value="1"/>
</dbReference>
<dbReference type="GO" id="GO:0016491">
    <property type="term" value="F:oxidoreductase activity"/>
    <property type="evidence" value="ECO:0007669"/>
    <property type="project" value="UniProtKB-KW"/>
</dbReference>
<dbReference type="EC" id="1.-.-.-" evidence="4"/>
<dbReference type="PANTHER" id="PTHR44196">
    <property type="entry name" value="DEHYDROGENASE/REDUCTASE SDR FAMILY MEMBER 7B"/>
    <property type="match status" value="1"/>
</dbReference>
<dbReference type="Gene3D" id="3.40.50.720">
    <property type="entry name" value="NAD(P)-binding Rossmann-like Domain"/>
    <property type="match status" value="1"/>
</dbReference>
<dbReference type="Pfam" id="PF00106">
    <property type="entry name" value="adh_short"/>
    <property type="match status" value="1"/>
</dbReference>
<proteinExistence type="inferred from homology"/>